<reference evidence="5 6" key="1">
    <citation type="submission" date="2020-08" db="EMBL/GenBank/DDBJ databases">
        <title>Genomic Encyclopedia of Type Strains, Phase IV (KMG-IV): sequencing the most valuable type-strain genomes for metagenomic binning, comparative biology and taxonomic classification.</title>
        <authorList>
            <person name="Goeker M."/>
        </authorList>
    </citation>
    <scope>NUCLEOTIDE SEQUENCE [LARGE SCALE GENOMIC DNA]</scope>
    <source>
        <strain evidence="5 6">DSM 19163</strain>
    </source>
</reference>
<dbReference type="Gene3D" id="1.10.10.10">
    <property type="entry name" value="Winged helix-like DNA-binding domain superfamily/Winged helix DNA-binding domain"/>
    <property type="match status" value="1"/>
</dbReference>
<dbReference type="Proteomes" id="UP000579136">
    <property type="component" value="Unassembled WGS sequence"/>
</dbReference>
<dbReference type="RefSeq" id="WP_183672795.1">
    <property type="nucleotide sequence ID" value="NZ_CBCRYX010000003.1"/>
</dbReference>
<evidence type="ECO:0000313" key="5">
    <source>
        <dbReference type="EMBL" id="MBB5175368.1"/>
    </source>
</evidence>
<dbReference type="GO" id="GO:0003677">
    <property type="term" value="F:DNA binding"/>
    <property type="evidence" value="ECO:0007669"/>
    <property type="project" value="UniProtKB-KW"/>
</dbReference>
<protein>
    <submittedName>
        <fullName evidence="5">DNA-binding MarR family transcriptional regulator</fullName>
    </submittedName>
</protein>
<accession>A0A9Q2CY70</accession>
<keyword evidence="6" id="KW-1185">Reference proteome</keyword>
<dbReference type="Pfam" id="PF12802">
    <property type="entry name" value="MarR_2"/>
    <property type="match status" value="1"/>
</dbReference>
<feature type="domain" description="HTH marR-type" evidence="4">
    <location>
        <begin position="1"/>
        <end position="135"/>
    </location>
</feature>
<keyword evidence="1" id="KW-0805">Transcription regulation</keyword>
<dbReference type="PANTHER" id="PTHR42756:SF1">
    <property type="entry name" value="TRANSCRIPTIONAL REPRESSOR OF EMRAB OPERON"/>
    <property type="match status" value="1"/>
</dbReference>
<organism evidence="5 6">
    <name type="scientific">Nosocomiicoccus ampullae</name>
    <dbReference type="NCBI Taxonomy" id="489910"/>
    <lineage>
        <taxon>Bacteria</taxon>
        <taxon>Bacillati</taxon>
        <taxon>Bacillota</taxon>
        <taxon>Bacilli</taxon>
        <taxon>Bacillales</taxon>
        <taxon>Staphylococcaceae</taxon>
        <taxon>Nosocomiicoccus</taxon>
    </lineage>
</organism>
<dbReference type="InterPro" id="IPR036390">
    <property type="entry name" value="WH_DNA-bd_sf"/>
</dbReference>
<dbReference type="InterPro" id="IPR036388">
    <property type="entry name" value="WH-like_DNA-bd_sf"/>
</dbReference>
<dbReference type="AlphaFoldDB" id="A0A9Q2CY70"/>
<gene>
    <name evidence="5" type="ORF">HNQ45_000226</name>
</gene>
<dbReference type="PROSITE" id="PS50995">
    <property type="entry name" value="HTH_MARR_2"/>
    <property type="match status" value="1"/>
</dbReference>
<evidence type="ECO:0000256" key="1">
    <source>
        <dbReference type="ARBA" id="ARBA00023015"/>
    </source>
</evidence>
<keyword evidence="3" id="KW-0804">Transcription</keyword>
<dbReference type="SUPFAM" id="SSF46785">
    <property type="entry name" value="Winged helix' DNA-binding domain"/>
    <property type="match status" value="1"/>
</dbReference>
<evidence type="ECO:0000256" key="2">
    <source>
        <dbReference type="ARBA" id="ARBA00023125"/>
    </source>
</evidence>
<dbReference type="SMART" id="SM00347">
    <property type="entry name" value="HTH_MARR"/>
    <property type="match status" value="1"/>
</dbReference>
<proteinExistence type="predicted"/>
<dbReference type="PRINTS" id="PR00598">
    <property type="entry name" value="HTHMARR"/>
</dbReference>
<name>A0A9Q2CY70_9STAP</name>
<dbReference type="EMBL" id="JACHHF010000001">
    <property type="protein sequence ID" value="MBB5175368.1"/>
    <property type="molecule type" value="Genomic_DNA"/>
</dbReference>
<dbReference type="PANTHER" id="PTHR42756">
    <property type="entry name" value="TRANSCRIPTIONAL REGULATOR, MARR"/>
    <property type="match status" value="1"/>
</dbReference>
<keyword evidence="2 5" id="KW-0238">DNA-binding</keyword>
<sequence length="255" mass="30506">MDVEFISEFEDFNEFLNKLNNELKFSNNNYNQAQIEVLNFLSNNKDVTAKQIEEVLNIDRGFLSRTLKSLQNNKLLKKTQSKKDKRIYILNISPKGKVVLEEYRSLKIIKYDEVFDHLSEEKKEEFIEVLKQAMQIFNNKSYSPILLENESTLEYVFNKDNVVWQAKNDKHIITTLLYKRVNEWTVELEFISLVEDLKIFKDLVKKAVNYAYDNFESHLIMYVDYNHNKYISIMSDLDFIETETLENKIRFDLFL</sequence>
<dbReference type="GO" id="GO:0003700">
    <property type="term" value="F:DNA-binding transcription factor activity"/>
    <property type="evidence" value="ECO:0007669"/>
    <property type="project" value="InterPro"/>
</dbReference>
<comment type="caution">
    <text evidence="5">The sequence shown here is derived from an EMBL/GenBank/DDBJ whole genome shotgun (WGS) entry which is preliminary data.</text>
</comment>
<dbReference type="InterPro" id="IPR000835">
    <property type="entry name" value="HTH_MarR-typ"/>
</dbReference>
<evidence type="ECO:0000256" key="3">
    <source>
        <dbReference type="ARBA" id="ARBA00023163"/>
    </source>
</evidence>
<evidence type="ECO:0000259" key="4">
    <source>
        <dbReference type="PROSITE" id="PS50995"/>
    </source>
</evidence>
<evidence type="ECO:0000313" key="6">
    <source>
        <dbReference type="Proteomes" id="UP000579136"/>
    </source>
</evidence>